<evidence type="ECO:0000256" key="2">
    <source>
        <dbReference type="ARBA" id="ARBA00012438"/>
    </source>
</evidence>
<dbReference type="SUPFAM" id="SSF55874">
    <property type="entry name" value="ATPase domain of HSP90 chaperone/DNA topoisomerase II/histidine kinase"/>
    <property type="match status" value="1"/>
</dbReference>
<gene>
    <name evidence="7" type="ORF">MTAB308_2256</name>
</gene>
<evidence type="ECO:0000259" key="5">
    <source>
        <dbReference type="PROSITE" id="PS50042"/>
    </source>
</evidence>
<dbReference type="GO" id="GO:0000160">
    <property type="term" value="P:phosphorelay signal transduction system"/>
    <property type="evidence" value="ECO:0007669"/>
    <property type="project" value="UniProtKB-KW"/>
</dbReference>
<evidence type="ECO:0000259" key="6">
    <source>
        <dbReference type="PROSITE" id="PS50109"/>
    </source>
</evidence>
<dbReference type="PROSITE" id="PS50042">
    <property type="entry name" value="CNMP_BINDING_3"/>
    <property type="match status" value="1"/>
</dbReference>
<evidence type="ECO:0000313" key="8">
    <source>
        <dbReference type="Proteomes" id="UP000241595"/>
    </source>
</evidence>
<dbReference type="OrthoDB" id="1931120at2"/>
<proteinExistence type="predicted"/>
<dbReference type="SMART" id="SM00100">
    <property type="entry name" value="cNMP"/>
    <property type="match status" value="1"/>
</dbReference>
<feature type="domain" description="Cyclic nucleotide-binding" evidence="5">
    <location>
        <begin position="17"/>
        <end position="122"/>
    </location>
</feature>
<dbReference type="AlphaFoldDB" id="A0A2U3NB94"/>
<dbReference type="Gene3D" id="1.10.287.130">
    <property type="match status" value="1"/>
</dbReference>
<dbReference type="SMART" id="SM00387">
    <property type="entry name" value="HATPase_c"/>
    <property type="match status" value="1"/>
</dbReference>
<dbReference type="InterPro" id="IPR005467">
    <property type="entry name" value="His_kinase_dom"/>
</dbReference>
<dbReference type="Proteomes" id="UP000241595">
    <property type="component" value="Unassembled WGS sequence"/>
</dbReference>
<dbReference type="PRINTS" id="PR00344">
    <property type="entry name" value="BCTRLSENSOR"/>
</dbReference>
<feature type="domain" description="Histidine kinase" evidence="6">
    <location>
        <begin position="300"/>
        <end position="485"/>
    </location>
</feature>
<dbReference type="InterPro" id="IPR004358">
    <property type="entry name" value="Sig_transdc_His_kin-like_C"/>
</dbReference>
<dbReference type="SUPFAM" id="SSF51206">
    <property type="entry name" value="cAMP-binding domain-like"/>
    <property type="match status" value="1"/>
</dbReference>
<sequence length="495" mass="54219">MTAKTPCRPDELRSLFLFEALTDEQLATLCADGQIQEYEPGPICVEGEPATCFYVLIEGELVMSKLSGGQDIETNRTSQRGVYCGAWQAFTGEQQQAYSTSVRVTKPSRFFVLDAPAFARFMQDQFPMAVHLLDGIAVGTERTRRIIDNREKLLALGQLSAGLTHQLNNPAAATVRAAAELRERVAGMRQKLAMLADGTVTPEALRALVRLQEEVAAQVAKSASANLSAIETADLEDAVGEWLDEHGVEGGWDIAPTFVEGGIDTAWLERIAATTDELDASTSLEKAIRWLTYTVEGELLLNQLLEASKRISALVADAKQYSQMDRAPFQVADVHELLRSTLTMFADRLGKDATKDAPAITVVKDFDKSLPELPCYPGDLNQVWTNIIDNALAAMRDGGGTLTIRTCREGEKMARVEIRDTGPGIPDDVRERIFEPFFTTKPVGEGTGLGLDLAWNIVVKKHRGDLRVESVPGDTRFIVLLPLELPPAVDVSFPE</sequence>
<dbReference type="PANTHER" id="PTHR43065">
    <property type="entry name" value="SENSOR HISTIDINE KINASE"/>
    <property type="match status" value="1"/>
</dbReference>
<keyword evidence="3 7" id="KW-0418">Kinase</keyword>
<dbReference type="RefSeq" id="WP_077099515.1">
    <property type="nucleotide sequence ID" value="NZ_LT717700.1"/>
</dbReference>
<dbReference type="EMBL" id="FTRV01000011">
    <property type="protein sequence ID" value="SPM28769.1"/>
    <property type="molecule type" value="Genomic_DNA"/>
</dbReference>
<keyword evidence="4" id="KW-0902">Two-component regulatory system</keyword>
<dbReference type="Pfam" id="PF02518">
    <property type="entry name" value="HATPase_c"/>
    <property type="match status" value="1"/>
</dbReference>
<evidence type="ECO:0000313" key="7">
    <source>
        <dbReference type="EMBL" id="SPM28769.1"/>
    </source>
</evidence>
<evidence type="ECO:0000256" key="1">
    <source>
        <dbReference type="ARBA" id="ARBA00000085"/>
    </source>
</evidence>
<dbReference type="Gene3D" id="2.60.120.10">
    <property type="entry name" value="Jelly Rolls"/>
    <property type="match status" value="1"/>
</dbReference>
<dbReference type="InterPro" id="IPR003594">
    <property type="entry name" value="HATPase_dom"/>
</dbReference>
<accession>A0A2U3NB94</accession>
<protein>
    <recommendedName>
        <fullName evidence="2">histidine kinase</fullName>
        <ecNumber evidence="2">2.7.13.3</ecNumber>
    </recommendedName>
</protein>
<comment type="catalytic activity">
    <reaction evidence="1">
        <text>ATP + protein L-histidine = ADP + protein N-phospho-L-histidine.</text>
        <dbReference type="EC" id="2.7.13.3"/>
    </reaction>
</comment>
<evidence type="ECO:0000256" key="4">
    <source>
        <dbReference type="ARBA" id="ARBA00023012"/>
    </source>
</evidence>
<dbReference type="CDD" id="cd00038">
    <property type="entry name" value="CAP_ED"/>
    <property type="match status" value="1"/>
</dbReference>
<dbReference type="Pfam" id="PF00027">
    <property type="entry name" value="cNMP_binding"/>
    <property type="match status" value="1"/>
</dbReference>
<evidence type="ECO:0000256" key="3">
    <source>
        <dbReference type="ARBA" id="ARBA00022777"/>
    </source>
</evidence>
<dbReference type="PROSITE" id="PS50109">
    <property type="entry name" value="HIS_KIN"/>
    <property type="match status" value="1"/>
</dbReference>
<name>A0A2U3NB94_9MYCO</name>
<dbReference type="PANTHER" id="PTHR43065:SF48">
    <property type="entry name" value="HISTIDINE KINASE"/>
    <property type="match status" value="1"/>
</dbReference>
<dbReference type="InterPro" id="IPR000595">
    <property type="entry name" value="cNMP-bd_dom"/>
</dbReference>
<keyword evidence="8" id="KW-1185">Reference proteome</keyword>
<dbReference type="InterPro" id="IPR036890">
    <property type="entry name" value="HATPase_C_sf"/>
</dbReference>
<dbReference type="InterPro" id="IPR018490">
    <property type="entry name" value="cNMP-bd_dom_sf"/>
</dbReference>
<dbReference type="Gene3D" id="3.30.565.10">
    <property type="entry name" value="Histidine kinase-like ATPase, C-terminal domain"/>
    <property type="match status" value="1"/>
</dbReference>
<dbReference type="InterPro" id="IPR014710">
    <property type="entry name" value="RmlC-like_jellyroll"/>
</dbReference>
<dbReference type="EC" id="2.7.13.3" evidence="2"/>
<reference evidence="7 8" key="1">
    <citation type="submission" date="2017-01" db="EMBL/GenBank/DDBJ databases">
        <authorList>
            <consortium name="Urmite Genomes"/>
        </authorList>
    </citation>
    <scope>NUCLEOTIDE SEQUENCE [LARGE SCALE GENOMIC DNA]</scope>
    <source>
        <strain evidence="7 8">AB308</strain>
    </source>
</reference>
<dbReference type="STRING" id="1841859.GCA_900157385_02252"/>
<dbReference type="GO" id="GO:0004673">
    <property type="term" value="F:protein histidine kinase activity"/>
    <property type="evidence" value="ECO:0007669"/>
    <property type="project" value="UniProtKB-EC"/>
</dbReference>
<organism evidence="7 8">
    <name type="scientific">Mycobacterium terramassiliense</name>
    <dbReference type="NCBI Taxonomy" id="1841859"/>
    <lineage>
        <taxon>Bacteria</taxon>
        <taxon>Bacillati</taxon>
        <taxon>Actinomycetota</taxon>
        <taxon>Actinomycetes</taxon>
        <taxon>Mycobacteriales</taxon>
        <taxon>Mycobacteriaceae</taxon>
        <taxon>Mycobacterium</taxon>
    </lineage>
</organism>
<keyword evidence="3 7" id="KW-0808">Transferase</keyword>